<feature type="region of interest" description="Disordered" evidence="1">
    <location>
        <begin position="44"/>
        <end position="73"/>
    </location>
</feature>
<accession>A0AAV0P5E7</accession>
<reference evidence="3" key="1">
    <citation type="submission" date="2022-08" db="EMBL/GenBank/DDBJ databases">
        <authorList>
            <person name="Gutierrez-Valencia J."/>
        </authorList>
    </citation>
    <scope>NUCLEOTIDE SEQUENCE</scope>
</reference>
<protein>
    <submittedName>
        <fullName evidence="3">Uncharacterized protein</fullName>
    </submittedName>
</protein>
<dbReference type="EMBL" id="CAMGYJ010000008">
    <property type="protein sequence ID" value="CAI0465566.1"/>
    <property type="molecule type" value="Genomic_DNA"/>
</dbReference>
<name>A0AAV0P5E7_9ROSI</name>
<keyword evidence="2" id="KW-0732">Signal</keyword>
<comment type="caution">
    <text evidence="3">The sequence shown here is derived from an EMBL/GenBank/DDBJ whole genome shotgun (WGS) entry which is preliminary data.</text>
</comment>
<evidence type="ECO:0000313" key="3">
    <source>
        <dbReference type="EMBL" id="CAI0465566.1"/>
    </source>
</evidence>
<evidence type="ECO:0000313" key="4">
    <source>
        <dbReference type="Proteomes" id="UP001154282"/>
    </source>
</evidence>
<dbReference type="PANTHER" id="PTHR33592">
    <property type="entry name" value="TRANSMEMBRANE PROTEIN"/>
    <property type="match status" value="1"/>
</dbReference>
<feature type="signal peptide" evidence="2">
    <location>
        <begin position="1"/>
        <end position="20"/>
    </location>
</feature>
<proteinExistence type="predicted"/>
<keyword evidence="4" id="KW-1185">Reference proteome</keyword>
<organism evidence="3 4">
    <name type="scientific">Linum tenue</name>
    <dbReference type="NCBI Taxonomy" id="586396"/>
    <lineage>
        <taxon>Eukaryota</taxon>
        <taxon>Viridiplantae</taxon>
        <taxon>Streptophyta</taxon>
        <taxon>Embryophyta</taxon>
        <taxon>Tracheophyta</taxon>
        <taxon>Spermatophyta</taxon>
        <taxon>Magnoliopsida</taxon>
        <taxon>eudicotyledons</taxon>
        <taxon>Gunneridae</taxon>
        <taxon>Pentapetalae</taxon>
        <taxon>rosids</taxon>
        <taxon>fabids</taxon>
        <taxon>Malpighiales</taxon>
        <taxon>Linaceae</taxon>
        <taxon>Linum</taxon>
    </lineage>
</organism>
<gene>
    <name evidence="3" type="ORF">LITE_LOCUS36665</name>
</gene>
<feature type="chain" id="PRO_5043863639" evidence="2">
    <location>
        <begin position="21"/>
        <end position="73"/>
    </location>
</feature>
<sequence>MAITIVLLVLVAGAFHGVAAARPLHGDKQKWRGESFLRIHQSLQRGPVTPSKPSPCGHTPGGTGHCPLMNEMN</sequence>
<dbReference type="PANTHER" id="PTHR33592:SF3">
    <property type="entry name" value="TRANSMEMBRANE PROTEIN"/>
    <property type="match status" value="1"/>
</dbReference>
<evidence type="ECO:0000256" key="1">
    <source>
        <dbReference type="SAM" id="MobiDB-lite"/>
    </source>
</evidence>
<evidence type="ECO:0000256" key="2">
    <source>
        <dbReference type="SAM" id="SignalP"/>
    </source>
</evidence>
<dbReference type="Proteomes" id="UP001154282">
    <property type="component" value="Unassembled WGS sequence"/>
</dbReference>
<dbReference type="AlphaFoldDB" id="A0AAV0P5E7"/>